<evidence type="ECO:0000259" key="4">
    <source>
        <dbReference type="PROSITE" id="PS50931"/>
    </source>
</evidence>
<proteinExistence type="inferred from homology"/>
<accession>A0ABW6R4A4</accession>
<dbReference type="PANTHER" id="PTHR30126:SF39">
    <property type="entry name" value="HTH-TYPE TRANSCRIPTIONAL REGULATOR CYSL"/>
    <property type="match status" value="1"/>
</dbReference>
<reference evidence="5 6" key="1">
    <citation type="submission" date="2024-10" db="EMBL/GenBank/DDBJ databases">
        <title>The Natural Products Discovery Center: Release of the First 8490 Sequenced Strains for Exploring Actinobacteria Biosynthetic Diversity.</title>
        <authorList>
            <person name="Kalkreuter E."/>
            <person name="Kautsar S.A."/>
            <person name="Yang D."/>
            <person name="Bader C.D."/>
            <person name="Teijaro C.N."/>
            <person name="Fluegel L."/>
            <person name="Davis C.M."/>
            <person name="Simpson J.R."/>
            <person name="Lauterbach L."/>
            <person name="Steele A.D."/>
            <person name="Gui C."/>
            <person name="Meng S."/>
            <person name="Li G."/>
            <person name="Viehrig K."/>
            <person name="Ye F."/>
            <person name="Su P."/>
            <person name="Kiefer A.F."/>
            <person name="Nichols A."/>
            <person name="Cepeda A.J."/>
            <person name="Yan W."/>
            <person name="Fan B."/>
            <person name="Jiang Y."/>
            <person name="Adhikari A."/>
            <person name="Zheng C.-J."/>
            <person name="Schuster L."/>
            <person name="Cowan T.M."/>
            <person name="Smanski M.J."/>
            <person name="Chevrette M.G."/>
            <person name="De Carvalho L.P.S."/>
            <person name="Shen B."/>
        </authorList>
    </citation>
    <scope>NUCLEOTIDE SEQUENCE [LARGE SCALE GENOMIC DNA]</scope>
    <source>
        <strain evidence="5 6">NPDC003040</strain>
    </source>
</reference>
<keyword evidence="3" id="KW-0804">Transcription</keyword>
<evidence type="ECO:0000256" key="2">
    <source>
        <dbReference type="ARBA" id="ARBA00023015"/>
    </source>
</evidence>
<dbReference type="SUPFAM" id="SSF46785">
    <property type="entry name" value="Winged helix' DNA-binding domain"/>
    <property type="match status" value="1"/>
</dbReference>
<evidence type="ECO:0000256" key="3">
    <source>
        <dbReference type="ARBA" id="ARBA00023163"/>
    </source>
</evidence>
<dbReference type="PROSITE" id="PS50931">
    <property type="entry name" value="HTH_LYSR"/>
    <property type="match status" value="1"/>
</dbReference>
<evidence type="ECO:0000256" key="1">
    <source>
        <dbReference type="ARBA" id="ARBA00009437"/>
    </source>
</evidence>
<dbReference type="Pfam" id="PF00126">
    <property type="entry name" value="HTH_1"/>
    <property type="match status" value="1"/>
</dbReference>
<comment type="similarity">
    <text evidence="1">Belongs to the LysR transcriptional regulatory family.</text>
</comment>
<sequence>MVEACRAFVVVGEYGSFTDGAAVARIPQSVASRRVAALERRFGARLFNRSTRAVTLTSFGREVLPSAKRLVELADTLDHNAERAKLRPFRMAVPTICSPLQLARLIAAGRRNGLNLDLHAADPGERAELLRTMEVRAALIAIPPGEGSWRVPLGLAGGGARKSRALYVESLRPSRADRDARRRRIWVQPEDDVPHIRDPLTRLGAAVGLQPAQVLVANSFAAAAADALASTDLLLCSANQAGELGLHWLPIGELAQLARGYRLVTGLSEDTQRTQLLPAAEIGHCLGQPDTDG</sequence>
<feature type="domain" description="HTH lysR-type" evidence="4">
    <location>
        <begin position="1"/>
        <end position="57"/>
    </location>
</feature>
<protein>
    <submittedName>
        <fullName evidence="5">LysR family transcriptional regulator</fullName>
    </submittedName>
</protein>
<organism evidence="5 6">
    <name type="scientific">Nocardia suismassiliense</name>
    <dbReference type="NCBI Taxonomy" id="2077092"/>
    <lineage>
        <taxon>Bacteria</taxon>
        <taxon>Bacillati</taxon>
        <taxon>Actinomycetota</taxon>
        <taxon>Actinomycetes</taxon>
        <taxon>Mycobacteriales</taxon>
        <taxon>Nocardiaceae</taxon>
        <taxon>Nocardia</taxon>
    </lineage>
</organism>
<name>A0ABW6R4A4_9NOCA</name>
<dbReference type="RefSeq" id="WP_387725203.1">
    <property type="nucleotide sequence ID" value="NZ_JBIAPI010000013.1"/>
</dbReference>
<dbReference type="InterPro" id="IPR036390">
    <property type="entry name" value="WH_DNA-bd_sf"/>
</dbReference>
<dbReference type="PANTHER" id="PTHR30126">
    <property type="entry name" value="HTH-TYPE TRANSCRIPTIONAL REGULATOR"/>
    <property type="match status" value="1"/>
</dbReference>
<evidence type="ECO:0000313" key="6">
    <source>
        <dbReference type="Proteomes" id="UP001601948"/>
    </source>
</evidence>
<keyword evidence="6" id="KW-1185">Reference proteome</keyword>
<evidence type="ECO:0000313" key="5">
    <source>
        <dbReference type="EMBL" id="MFF3228345.1"/>
    </source>
</evidence>
<dbReference type="Gene3D" id="1.10.10.10">
    <property type="entry name" value="Winged helix-like DNA-binding domain superfamily/Winged helix DNA-binding domain"/>
    <property type="match status" value="1"/>
</dbReference>
<dbReference type="EMBL" id="JBIAPI010000013">
    <property type="protein sequence ID" value="MFF3228345.1"/>
    <property type="molecule type" value="Genomic_DNA"/>
</dbReference>
<dbReference type="InterPro" id="IPR000847">
    <property type="entry name" value="LysR_HTH_N"/>
</dbReference>
<dbReference type="Proteomes" id="UP001601948">
    <property type="component" value="Unassembled WGS sequence"/>
</dbReference>
<gene>
    <name evidence="5" type="ORF">ACFYV7_36505</name>
</gene>
<dbReference type="InterPro" id="IPR036388">
    <property type="entry name" value="WH-like_DNA-bd_sf"/>
</dbReference>
<comment type="caution">
    <text evidence="5">The sequence shown here is derived from an EMBL/GenBank/DDBJ whole genome shotgun (WGS) entry which is preliminary data.</text>
</comment>
<keyword evidence="2" id="KW-0805">Transcription regulation</keyword>